<dbReference type="AlphaFoldDB" id="A0A914S510"/>
<organism evidence="2 3">
    <name type="scientific">Parascaris equorum</name>
    <name type="common">Equine roundworm</name>
    <dbReference type="NCBI Taxonomy" id="6256"/>
    <lineage>
        <taxon>Eukaryota</taxon>
        <taxon>Metazoa</taxon>
        <taxon>Ecdysozoa</taxon>
        <taxon>Nematoda</taxon>
        <taxon>Chromadorea</taxon>
        <taxon>Rhabditida</taxon>
        <taxon>Spirurina</taxon>
        <taxon>Ascaridomorpha</taxon>
        <taxon>Ascaridoidea</taxon>
        <taxon>Ascarididae</taxon>
        <taxon>Parascaris</taxon>
    </lineage>
</organism>
<keyword evidence="2" id="KW-1185">Reference proteome</keyword>
<reference evidence="3" key="1">
    <citation type="submission" date="2022-11" db="UniProtKB">
        <authorList>
            <consortium name="WormBaseParasite"/>
        </authorList>
    </citation>
    <scope>IDENTIFICATION</scope>
</reference>
<dbReference type="InterPro" id="IPR024977">
    <property type="entry name" value="Apc4-like_WD40_dom"/>
</dbReference>
<proteinExistence type="predicted"/>
<dbReference type="WBParaSite" id="PEQ_0001342201-mRNA-1">
    <property type="protein sequence ID" value="PEQ_0001342201-mRNA-1"/>
    <property type="gene ID" value="PEQ_0001342201"/>
</dbReference>
<dbReference type="Pfam" id="PF12894">
    <property type="entry name" value="ANAPC4_WD40"/>
    <property type="match status" value="1"/>
</dbReference>
<name>A0A914S510_PAREQ</name>
<protein>
    <submittedName>
        <fullName evidence="3">Anaphase-promoting complex subunit 4-like WD40 domain-containing protein</fullName>
    </submittedName>
</protein>
<dbReference type="Proteomes" id="UP000887564">
    <property type="component" value="Unplaced"/>
</dbReference>
<accession>A0A914S510</accession>
<sequence>MAVDMLTALQDENYEGEWKSCNLIGDIAENYGAAFKVYEAVWSPSTDLIALASKKGEICMRQYRWKQGWKVRIVFIYCRLLFANNEKRRQLCSRNDLRFLFLK</sequence>
<feature type="domain" description="Anaphase-promoting complex subunit 4-like WD40" evidence="1">
    <location>
        <begin position="41"/>
        <end position="80"/>
    </location>
</feature>
<evidence type="ECO:0000259" key="1">
    <source>
        <dbReference type="Pfam" id="PF12894"/>
    </source>
</evidence>
<evidence type="ECO:0000313" key="2">
    <source>
        <dbReference type="Proteomes" id="UP000887564"/>
    </source>
</evidence>
<evidence type="ECO:0000313" key="3">
    <source>
        <dbReference type="WBParaSite" id="PEQ_0001342201-mRNA-1"/>
    </source>
</evidence>